<keyword evidence="8" id="KW-1185">Reference proteome</keyword>
<dbReference type="InterPro" id="IPR032297">
    <property type="entry name" value="Torus"/>
</dbReference>
<feature type="domain" description="C3H1-type" evidence="6">
    <location>
        <begin position="291"/>
        <end position="318"/>
    </location>
</feature>
<feature type="region of interest" description="Disordered" evidence="5">
    <location>
        <begin position="87"/>
        <end position="116"/>
    </location>
</feature>
<dbReference type="Pfam" id="PF12796">
    <property type="entry name" value="Ank_2"/>
    <property type="match status" value="1"/>
</dbReference>
<sequence>MPEEFSQACSQGDLASVRQQLEQNPSLANAQDDHRGSPLMLAAQSGHVEVVRELLAHDADPRAAQSQVTPTDSNTEAIAILREAALHEDTRLANGNAPQTTESQSHETSGNVSLPPPEIARMIPCRFFPNCRYGDHCLFFHPTGPMMPPPQGAQPMFYPGPNGMPFSPGPGPYGVPPQFMEMNPAMMPMHYGPNGVPFYPQQPMPPSENQAEASHEDVPASSQPPHAGSQVPDSEMEALSNSMDTLGSSTADLDTASSQMLRASRNASKTKSTSKSRNDSSNSAQRSRSNNGSRPTCAFFVRSACRYGNDCRFPHLLPDGSDARSPSVDSGKAKSQAQRRANTPTTDQSATDTPDSPTNGAISNKKTGARNARNANAPSSRGKGSRRNAAPAPNRKTVQRVPNSDEFPALPGGSSPLLSRAEGQDSPSTESGAESKPKVNFSAILSAPAPPKSSKPAKLDGDADASPSPSPAPTPQETETASNPTAELNQDEQPSTNSPTPSSRDFAAVAAASQPNAVSV</sequence>
<feature type="repeat" description="ANK" evidence="3">
    <location>
        <begin position="34"/>
        <end position="66"/>
    </location>
</feature>
<feature type="domain" description="C3H1-type" evidence="6">
    <location>
        <begin position="119"/>
        <end position="144"/>
    </location>
</feature>
<evidence type="ECO:0000256" key="4">
    <source>
        <dbReference type="PROSITE-ProRule" id="PRU00723"/>
    </source>
</evidence>
<keyword evidence="1" id="KW-0507">mRNA processing</keyword>
<keyword evidence="4" id="KW-0862">Zinc</keyword>
<dbReference type="InterPro" id="IPR000571">
    <property type="entry name" value="Znf_CCCH"/>
</dbReference>
<accession>A0AAF0F795</accession>
<dbReference type="GO" id="GO:0005681">
    <property type="term" value="C:spliceosomal complex"/>
    <property type="evidence" value="ECO:0007669"/>
    <property type="project" value="UniProtKB-KW"/>
</dbReference>
<evidence type="ECO:0000313" key="8">
    <source>
        <dbReference type="Proteomes" id="UP001214628"/>
    </source>
</evidence>
<keyword evidence="2" id="KW-0508">mRNA splicing</keyword>
<gene>
    <name evidence="7" type="ORF">MPSI1_002369</name>
</gene>
<dbReference type="GO" id="GO:0008270">
    <property type="term" value="F:zinc ion binding"/>
    <property type="evidence" value="ECO:0007669"/>
    <property type="project" value="UniProtKB-KW"/>
</dbReference>
<dbReference type="Gene3D" id="1.25.40.20">
    <property type="entry name" value="Ankyrin repeat-containing domain"/>
    <property type="match status" value="1"/>
</dbReference>
<dbReference type="SUPFAM" id="SSF48403">
    <property type="entry name" value="Ankyrin repeat"/>
    <property type="match status" value="1"/>
</dbReference>
<dbReference type="GO" id="GO:0008380">
    <property type="term" value="P:RNA splicing"/>
    <property type="evidence" value="ECO:0007669"/>
    <property type="project" value="UniProtKB-KW"/>
</dbReference>
<feature type="region of interest" description="Disordered" evidence="5">
    <location>
        <begin position="260"/>
        <end position="296"/>
    </location>
</feature>
<dbReference type="Proteomes" id="UP001214628">
    <property type="component" value="Chromosome 3"/>
</dbReference>
<name>A0AAF0F795_9BASI</name>
<dbReference type="SMART" id="SM00356">
    <property type="entry name" value="ZnF_C3H1"/>
    <property type="match status" value="2"/>
</dbReference>
<reference evidence="7" key="1">
    <citation type="submission" date="2023-02" db="EMBL/GenBank/DDBJ databases">
        <title>Mating type loci evolution in Malassezia.</title>
        <authorList>
            <person name="Coelho M.A."/>
        </authorList>
    </citation>
    <scope>NUCLEOTIDE SEQUENCE</scope>
    <source>
        <strain evidence="7">CBS 14136</strain>
    </source>
</reference>
<dbReference type="InterPro" id="IPR002110">
    <property type="entry name" value="Ankyrin_rpt"/>
</dbReference>
<feature type="zinc finger region" description="C3H1-type" evidence="4">
    <location>
        <begin position="291"/>
        <end position="318"/>
    </location>
</feature>
<feature type="compositionally biased region" description="Polar residues" evidence="5">
    <location>
        <begin position="96"/>
        <end position="112"/>
    </location>
</feature>
<dbReference type="PROSITE" id="PS50103">
    <property type="entry name" value="ZF_C3H1"/>
    <property type="match status" value="2"/>
</dbReference>
<dbReference type="EMBL" id="CP118377">
    <property type="protein sequence ID" value="WFD43705.1"/>
    <property type="molecule type" value="Genomic_DNA"/>
</dbReference>
<dbReference type="SMART" id="SM00248">
    <property type="entry name" value="ANK"/>
    <property type="match status" value="1"/>
</dbReference>
<evidence type="ECO:0000313" key="7">
    <source>
        <dbReference type="EMBL" id="WFD43705.1"/>
    </source>
</evidence>
<feature type="compositionally biased region" description="Polar residues" evidence="5">
    <location>
        <begin position="483"/>
        <end position="503"/>
    </location>
</feature>
<evidence type="ECO:0000259" key="6">
    <source>
        <dbReference type="PROSITE" id="PS50103"/>
    </source>
</evidence>
<keyword evidence="3" id="KW-0040">ANK repeat</keyword>
<feature type="compositionally biased region" description="Low complexity" evidence="5">
    <location>
        <begin position="263"/>
        <end position="294"/>
    </location>
</feature>
<dbReference type="Pfam" id="PF16131">
    <property type="entry name" value="Torus"/>
    <property type="match status" value="1"/>
</dbReference>
<feature type="compositionally biased region" description="Polar residues" evidence="5">
    <location>
        <begin position="333"/>
        <end position="366"/>
    </location>
</feature>
<feature type="region of interest" description="Disordered" evidence="5">
    <location>
        <begin position="197"/>
        <end position="238"/>
    </location>
</feature>
<keyword evidence="1" id="KW-0747">Spliceosome</keyword>
<evidence type="ECO:0000256" key="2">
    <source>
        <dbReference type="ARBA" id="ARBA00023187"/>
    </source>
</evidence>
<keyword evidence="4" id="KW-0479">Metal-binding</keyword>
<protein>
    <recommendedName>
        <fullName evidence="6">C3H1-type domain-containing protein</fullName>
    </recommendedName>
</protein>
<feature type="zinc finger region" description="C3H1-type" evidence="4">
    <location>
        <begin position="119"/>
        <end position="144"/>
    </location>
</feature>
<dbReference type="GO" id="GO:0010468">
    <property type="term" value="P:regulation of gene expression"/>
    <property type="evidence" value="ECO:0007669"/>
    <property type="project" value="UniProtKB-ARBA"/>
</dbReference>
<proteinExistence type="predicted"/>
<dbReference type="InterPro" id="IPR036770">
    <property type="entry name" value="Ankyrin_rpt-contain_sf"/>
</dbReference>
<evidence type="ECO:0000256" key="3">
    <source>
        <dbReference type="PROSITE-ProRule" id="PRU00023"/>
    </source>
</evidence>
<dbReference type="PROSITE" id="PS50297">
    <property type="entry name" value="ANK_REP_REGION"/>
    <property type="match status" value="1"/>
</dbReference>
<feature type="region of interest" description="Disordered" evidence="5">
    <location>
        <begin position="318"/>
        <end position="520"/>
    </location>
</feature>
<organism evidence="7 8">
    <name type="scientific">Malassezia psittaci</name>
    <dbReference type="NCBI Taxonomy" id="1821823"/>
    <lineage>
        <taxon>Eukaryota</taxon>
        <taxon>Fungi</taxon>
        <taxon>Dikarya</taxon>
        <taxon>Basidiomycota</taxon>
        <taxon>Ustilaginomycotina</taxon>
        <taxon>Malasseziomycetes</taxon>
        <taxon>Malasseziales</taxon>
        <taxon>Malasseziaceae</taxon>
        <taxon>Malassezia</taxon>
    </lineage>
</organism>
<evidence type="ECO:0000256" key="5">
    <source>
        <dbReference type="SAM" id="MobiDB-lite"/>
    </source>
</evidence>
<dbReference type="PROSITE" id="PS50088">
    <property type="entry name" value="ANK_REPEAT"/>
    <property type="match status" value="1"/>
</dbReference>
<keyword evidence="4" id="KW-0863">Zinc-finger</keyword>
<dbReference type="AlphaFoldDB" id="A0AAF0F795"/>
<evidence type="ECO:0000256" key="1">
    <source>
        <dbReference type="ARBA" id="ARBA00022728"/>
    </source>
</evidence>
<feature type="compositionally biased region" description="Low complexity" evidence="5">
    <location>
        <begin position="507"/>
        <end position="520"/>
    </location>
</feature>